<reference evidence="1 2" key="1">
    <citation type="submission" date="2024-02" db="EMBL/GenBank/DDBJ databases">
        <authorList>
            <person name="Vignale AGUSTIN F."/>
            <person name="Sosa J E."/>
            <person name="Modenutti C."/>
        </authorList>
    </citation>
    <scope>NUCLEOTIDE SEQUENCE [LARGE SCALE GENOMIC DNA]</scope>
</reference>
<organism evidence="1 2">
    <name type="scientific">Ilex paraguariensis</name>
    <name type="common">yerba mate</name>
    <dbReference type="NCBI Taxonomy" id="185542"/>
    <lineage>
        <taxon>Eukaryota</taxon>
        <taxon>Viridiplantae</taxon>
        <taxon>Streptophyta</taxon>
        <taxon>Embryophyta</taxon>
        <taxon>Tracheophyta</taxon>
        <taxon>Spermatophyta</taxon>
        <taxon>Magnoliopsida</taxon>
        <taxon>eudicotyledons</taxon>
        <taxon>Gunneridae</taxon>
        <taxon>Pentapetalae</taxon>
        <taxon>asterids</taxon>
        <taxon>campanulids</taxon>
        <taxon>Aquifoliales</taxon>
        <taxon>Aquifoliaceae</taxon>
        <taxon>Ilex</taxon>
    </lineage>
</organism>
<name>A0ABC8TDN5_9AQUA</name>
<accession>A0ABC8TDN5</accession>
<dbReference type="AlphaFoldDB" id="A0ABC8TDN5"/>
<evidence type="ECO:0008006" key="3">
    <source>
        <dbReference type="Google" id="ProtNLM"/>
    </source>
</evidence>
<dbReference type="Proteomes" id="UP001642360">
    <property type="component" value="Unassembled WGS sequence"/>
</dbReference>
<dbReference type="EMBL" id="CAUOFW020004858">
    <property type="protein sequence ID" value="CAK9167540.1"/>
    <property type="molecule type" value="Genomic_DNA"/>
</dbReference>
<protein>
    <recommendedName>
        <fullName evidence="3">Maturase K</fullName>
    </recommendedName>
</protein>
<proteinExistence type="predicted"/>
<gene>
    <name evidence="1" type="ORF">ILEXP_LOCUS36817</name>
</gene>
<sequence>MDMIGDSMMHHNEDFLDNVIIKNLFEILITAFQTLGFYSDFEGNEEKKRWFDKTFSLKRHIKHTKDIEMVQEDIWQYMRTLPSILFQAVRRKENQLAYLIASMTRNGSIPTQWAVNPPGRVIQLVNKEAREGIG</sequence>
<comment type="caution">
    <text evidence="1">The sequence shown here is derived from an EMBL/GenBank/DDBJ whole genome shotgun (WGS) entry which is preliminary data.</text>
</comment>
<evidence type="ECO:0000313" key="1">
    <source>
        <dbReference type="EMBL" id="CAK9167540.1"/>
    </source>
</evidence>
<keyword evidence="2" id="KW-1185">Reference proteome</keyword>
<evidence type="ECO:0000313" key="2">
    <source>
        <dbReference type="Proteomes" id="UP001642360"/>
    </source>
</evidence>